<accession>A0ABW3GA01</accession>
<feature type="chain" id="PRO_5047069178" evidence="2">
    <location>
        <begin position="30"/>
        <end position="325"/>
    </location>
</feature>
<keyword evidence="5" id="KW-1185">Reference proteome</keyword>
<evidence type="ECO:0000313" key="4">
    <source>
        <dbReference type="EMBL" id="MFD0927331.1"/>
    </source>
</evidence>
<dbReference type="RefSeq" id="WP_253649140.1">
    <property type="nucleotide sequence ID" value="NZ_BAAAMO010000005.1"/>
</dbReference>
<dbReference type="PROSITE" id="PS51257">
    <property type="entry name" value="PROKAR_LIPOPROTEIN"/>
    <property type="match status" value="1"/>
</dbReference>
<dbReference type="InterPro" id="IPR007210">
    <property type="entry name" value="ABC_Gly_betaine_transp_sub-bd"/>
</dbReference>
<feature type="compositionally biased region" description="Low complexity" evidence="1">
    <location>
        <begin position="239"/>
        <end position="249"/>
    </location>
</feature>
<feature type="domain" description="ABC-type glycine betaine transport system substrate-binding" evidence="3">
    <location>
        <begin position="42"/>
        <end position="163"/>
    </location>
</feature>
<evidence type="ECO:0000313" key="5">
    <source>
        <dbReference type="Proteomes" id="UP001597068"/>
    </source>
</evidence>
<comment type="caution">
    <text evidence="4">The sequence shown here is derived from an EMBL/GenBank/DDBJ whole genome shotgun (WGS) entry which is preliminary data.</text>
</comment>
<dbReference type="Pfam" id="PF04069">
    <property type="entry name" value="OpuAC"/>
    <property type="match status" value="1"/>
</dbReference>
<sequence length="325" mass="32553">MIAPRPRPTRRVFRVLAALVAGLVATSVAVSCSTSTSPQDAPLVMGAGDGVAGAVVADIYRQVLRSTGAPVADDTTVGDYGRLLDDMTAGRVALFGAFDGALLARLAPSSTATSADDVYTDLNRALPQGVSVGDATTVSDQLQVVVPSAQASAAGVDELSECGRLPGGLALVGDREPDPTTMAALTAAGCRFAPYRRLGSVDEVIATVRSGRAAGLVSPLSSAGTAADLTALRTASPASDDGSGTSTPPSSAPGPSPSADPAAVRAQVLVPVYASGVLTRERITAINKVAGELTTADLATMAQRVAGRQATVSAVVGGWLAEHGF</sequence>
<dbReference type="EMBL" id="JBHTIL010000004">
    <property type="protein sequence ID" value="MFD0927331.1"/>
    <property type="molecule type" value="Genomic_DNA"/>
</dbReference>
<organism evidence="4 5">
    <name type="scientific">Williamsia deligens</name>
    <dbReference type="NCBI Taxonomy" id="321325"/>
    <lineage>
        <taxon>Bacteria</taxon>
        <taxon>Bacillati</taxon>
        <taxon>Actinomycetota</taxon>
        <taxon>Actinomycetes</taxon>
        <taxon>Mycobacteriales</taxon>
        <taxon>Nocardiaceae</taxon>
        <taxon>Williamsia</taxon>
    </lineage>
</organism>
<dbReference type="Gene3D" id="3.40.190.10">
    <property type="entry name" value="Periplasmic binding protein-like II"/>
    <property type="match status" value="1"/>
</dbReference>
<dbReference type="Proteomes" id="UP001597068">
    <property type="component" value="Unassembled WGS sequence"/>
</dbReference>
<evidence type="ECO:0000256" key="2">
    <source>
        <dbReference type="SAM" id="SignalP"/>
    </source>
</evidence>
<proteinExistence type="predicted"/>
<feature type="region of interest" description="Disordered" evidence="1">
    <location>
        <begin position="235"/>
        <end position="261"/>
    </location>
</feature>
<evidence type="ECO:0000256" key="1">
    <source>
        <dbReference type="SAM" id="MobiDB-lite"/>
    </source>
</evidence>
<gene>
    <name evidence="4" type="ORF">ACFQ04_16445</name>
</gene>
<evidence type="ECO:0000259" key="3">
    <source>
        <dbReference type="Pfam" id="PF04069"/>
    </source>
</evidence>
<name>A0ABW3GA01_9NOCA</name>
<reference evidence="5" key="1">
    <citation type="journal article" date="2019" name="Int. J. Syst. Evol. Microbiol.">
        <title>The Global Catalogue of Microorganisms (GCM) 10K type strain sequencing project: providing services to taxonomists for standard genome sequencing and annotation.</title>
        <authorList>
            <consortium name="The Broad Institute Genomics Platform"/>
            <consortium name="The Broad Institute Genome Sequencing Center for Infectious Disease"/>
            <person name="Wu L."/>
            <person name="Ma J."/>
        </authorList>
    </citation>
    <scope>NUCLEOTIDE SEQUENCE [LARGE SCALE GENOMIC DNA]</scope>
    <source>
        <strain evidence="5">CCUG 50873</strain>
    </source>
</reference>
<dbReference type="SUPFAM" id="SSF53850">
    <property type="entry name" value="Periplasmic binding protein-like II"/>
    <property type="match status" value="1"/>
</dbReference>
<feature type="signal peptide" evidence="2">
    <location>
        <begin position="1"/>
        <end position="29"/>
    </location>
</feature>
<protein>
    <submittedName>
        <fullName evidence="4">Glycine betaine ABC transporter substrate-binding protein</fullName>
    </submittedName>
</protein>
<keyword evidence="2" id="KW-0732">Signal</keyword>